<evidence type="ECO:0000313" key="6">
    <source>
        <dbReference type="Proteomes" id="UP000321580"/>
    </source>
</evidence>
<feature type="domain" description="DUF5117" evidence="4">
    <location>
        <begin position="82"/>
        <end position="273"/>
    </location>
</feature>
<dbReference type="PANTHER" id="PTHR38478:SF1">
    <property type="entry name" value="ZINC DEPENDENT METALLOPROTEASE DOMAIN LIPOPROTEIN"/>
    <property type="match status" value="1"/>
</dbReference>
<dbReference type="InterPro" id="IPR034032">
    <property type="entry name" value="Zn_MMP-like_bac"/>
</dbReference>
<dbReference type="InterPro" id="IPR024079">
    <property type="entry name" value="MetalloPept_cat_dom_sf"/>
</dbReference>
<dbReference type="PANTHER" id="PTHR38478">
    <property type="entry name" value="PEPTIDASE M1A AND M12B"/>
    <property type="match status" value="1"/>
</dbReference>
<dbReference type="GO" id="GO:0008237">
    <property type="term" value="F:metallopeptidase activity"/>
    <property type="evidence" value="ECO:0007669"/>
    <property type="project" value="UniProtKB-KW"/>
</dbReference>
<feature type="signal peptide" evidence="2">
    <location>
        <begin position="1"/>
        <end position="18"/>
    </location>
</feature>
<evidence type="ECO:0000313" key="5">
    <source>
        <dbReference type="EMBL" id="TXB60602.1"/>
    </source>
</evidence>
<feature type="domain" description="EcxA zinc-binding" evidence="3">
    <location>
        <begin position="400"/>
        <end position="702"/>
    </location>
</feature>
<name>A0A5C6RFM1_9BACT</name>
<dbReference type="AlphaFoldDB" id="A0A5C6RFM1"/>
<dbReference type="Pfam" id="PF17148">
    <property type="entry name" value="DUF5117"/>
    <property type="match status" value="1"/>
</dbReference>
<dbReference type="RefSeq" id="WP_147169446.1">
    <property type="nucleotide sequence ID" value="NZ_VOOR01000073.1"/>
</dbReference>
<keyword evidence="6" id="KW-1185">Reference proteome</keyword>
<dbReference type="SUPFAM" id="SSF55486">
    <property type="entry name" value="Metalloproteases ('zincins'), catalytic domain"/>
    <property type="match status" value="1"/>
</dbReference>
<feature type="chain" id="PRO_5022712649" evidence="2">
    <location>
        <begin position="19"/>
        <end position="810"/>
    </location>
</feature>
<reference evidence="5 6" key="1">
    <citation type="submission" date="2019-08" db="EMBL/GenBank/DDBJ databases">
        <title>Genome of Phaeodactylibacter luteus.</title>
        <authorList>
            <person name="Bowman J.P."/>
        </authorList>
    </citation>
    <scope>NUCLEOTIDE SEQUENCE [LARGE SCALE GENOMIC DNA]</scope>
    <source>
        <strain evidence="5 6">KCTC 42180</strain>
    </source>
</reference>
<dbReference type="Gene3D" id="3.40.390.10">
    <property type="entry name" value="Collagenase (Catalytic Domain)"/>
    <property type="match status" value="1"/>
</dbReference>
<keyword evidence="5" id="KW-0378">Hydrolase</keyword>
<evidence type="ECO:0000256" key="1">
    <source>
        <dbReference type="SAM" id="MobiDB-lite"/>
    </source>
</evidence>
<sequence>MKKLICLFACFTLGLAPAFPQLASISEKTQGMEAFEGFFDFYYDAENGKIWLKVDKLGQELLYVNSLTGGLGSNDIGLDRNQLGDTRVVRFEREGPKVLLIAPNYRYRANSDNPDERQSVAEAFASSVLWGFKAEAESARAVLIDFTPFLMRDAHGVAQRLRSRGEGSYRVDESKSMLWLERTKCFPLNAEFEALVTFAGQPEGQQVHTVAPAPELISLRMHHSLIALPDAAYQPRAFDPRSGYYALSYQDYAAPIEQPLTKRLIPRHRLEKKDPNAKVSEPVEPIVYYLDRGAPEPVRSALIEGASWWDEAFEAAGFKNAFQVKVLPEGADPMDVRYNVINWVHRSTRGWSYGTSVTDPRTGEIIKGHVLLGSLRVRQDFLIAQGLVEAAYADGEKADPRMLEMALARLRQLSAHEVGHTLGLAHNFAASTNGRASVMDYPHPLIVLQEDGSLDFSEAYDRGIGEWDKISIRYGYSQFAQGTDEAAALRRILDEARQSGLRYISDDGARADGTAHPLAHLWDNGTSPAEELGRIMSLRREALSRFSEKLIPEGAPAAELERVLVPIYLAHRYQAAAVSKLIGGYQYTYAVRGDGQEPVSPVSAEEQSQALSALLRTLQPAELALPPHILALLPPQPIGYGRGREYFKAHTGVTFDPVAAAEASIEHTLGLMFHPQRLARLVVQRAAGTPALSLGQLVEACWKTLDDYRTPAEAAVSRAGQKLLLHHLLRLSSDKRAMPQVAGEALWEIQGLAKSFERKLQKDGLSREERGHLSYMAQEIQMCLEHPESYKLPAPPSIPDGSPIGCGGLH</sequence>
<comment type="caution">
    <text evidence="5">The sequence shown here is derived from an EMBL/GenBank/DDBJ whole genome shotgun (WGS) entry which is preliminary data.</text>
</comment>
<dbReference type="EMBL" id="VOOR01000073">
    <property type="protein sequence ID" value="TXB60602.1"/>
    <property type="molecule type" value="Genomic_DNA"/>
</dbReference>
<evidence type="ECO:0000259" key="4">
    <source>
        <dbReference type="Pfam" id="PF17148"/>
    </source>
</evidence>
<dbReference type="Pfam" id="PF16313">
    <property type="entry name" value="DUF4953"/>
    <property type="match status" value="1"/>
</dbReference>
<feature type="region of interest" description="Disordered" evidence="1">
    <location>
        <begin position="791"/>
        <end position="810"/>
    </location>
</feature>
<keyword evidence="2" id="KW-0732">Signal</keyword>
<accession>A0A5C6RFM1</accession>
<dbReference type="InterPro" id="IPR032534">
    <property type="entry name" value="EcxA_zinc-bd"/>
</dbReference>
<protein>
    <submittedName>
        <fullName evidence="5">Zinc-dependent metalloprotease</fullName>
    </submittedName>
</protein>
<dbReference type="Proteomes" id="UP000321580">
    <property type="component" value="Unassembled WGS sequence"/>
</dbReference>
<dbReference type="OrthoDB" id="9776599at2"/>
<gene>
    <name evidence="5" type="ORF">FRY97_20250</name>
</gene>
<dbReference type="InterPro" id="IPR033413">
    <property type="entry name" value="DUF5117"/>
</dbReference>
<keyword evidence="5" id="KW-0482">Metalloprotease</keyword>
<evidence type="ECO:0000256" key="2">
    <source>
        <dbReference type="SAM" id="SignalP"/>
    </source>
</evidence>
<dbReference type="GO" id="GO:0006508">
    <property type="term" value="P:proteolysis"/>
    <property type="evidence" value="ECO:0007669"/>
    <property type="project" value="UniProtKB-KW"/>
</dbReference>
<proteinExistence type="predicted"/>
<organism evidence="5 6">
    <name type="scientific">Phaeodactylibacter luteus</name>
    <dbReference type="NCBI Taxonomy" id="1564516"/>
    <lineage>
        <taxon>Bacteria</taxon>
        <taxon>Pseudomonadati</taxon>
        <taxon>Bacteroidota</taxon>
        <taxon>Saprospiria</taxon>
        <taxon>Saprospirales</taxon>
        <taxon>Haliscomenobacteraceae</taxon>
        <taxon>Phaeodactylibacter</taxon>
    </lineage>
</organism>
<evidence type="ECO:0000259" key="3">
    <source>
        <dbReference type="Pfam" id="PF16313"/>
    </source>
</evidence>
<keyword evidence="5" id="KW-0645">Protease</keyword>
<dbReference type="CDD" id="cd04276">
    <property type="entry name" value="ZnMc_MMP_like_2"/>
    <property type="match status" value="1"/>
</dbReference>